<keyword evidence="4" id="KW-0548">Nucleotidyltransferase</keyword>
<name>A0AAW5E697_9BACI</name>
<dbReference type="InterPro" id="IPR000014">
    <property type="entry name" value="PAS"/>
</dbReference>
<dbReference type="SUPFAM" id="SSF55073">
    <property type="entry name" value="Nucleotide cyclase"/>
    <property type="match status" value="1"/>
</dbReference>
<feature type="domain" description="GGDEF" evidence="3">
    <location>
        <begin position="299"/>
        <end position="432"/>
    </location>
</feature>
<dbReference type="InterPro" id="IPR013655">
    <property type="entry name" value="PAS_fold_3"/>
</dbReference>
<dbReference type="SMART" id="SM00086">
    <property type="entry name" value="PAC"/>
    <property type="match status" value="2"/>
</dbReference>
<sequence>MAGTFDLNFQRVLMEGIKEIVYIIRVGENSDFYVDFLNRTAMEKSGMSQSVLGQSIQDIFPKEKASILYENCKEVVTSQDCVKYEQFIESPFGEKFYYEITLNPIFDQLKKCTHIILLANDITEKKWGQFEIKEYWERLLESEKRFRIIAENSQDLITLLDNKGEIIYASPSYKDVLGFDSQEYIGRLFFHNVHPDYINELEKALSLSMNDGTPFKLQIKQQNKKGKMIWCESHGTPVFDDLGEFIHIVVVTIDISLQKEYESRLNYFAFHDSLTELPNRRYFKNCLEKVLENSHEKLTELAVIMTDIDHFKSINDTMGHDVGDAVIVEFGNRIRKNIQDQDIVARLGGDEFVILMRDVEDCDNAVERAEKIQKAIREPWHINDLVLEVTTSMGVVIAPKEGATVSSLLKEADLALYEAKESGRNLFTIRKC</sequence>
<dbReference type="Pfam" id="PF08447">
    <property type="entry name" value="PAS_3"/>
    <property type="match status" value="1"/>
</dbReference>
<dbReference type="InterPro" id="IPR000700">
    <property type="entry name" value="PAS-assoc_C"/>
</dbReference>
<accession>A0AAW5E697</accession>
<dbReference type="EC" id="2.7.7.65" evidence="4"/>
<keyword evidence="4" id="KW-0808">Transferase</keyword>
<dbReference type="InterPro" id="IPR043128">
    <property type="entry name" value="Rev_trsase/Diguanyl_cyclase"/>
</dbReference>
<dbReference type="Gene3D" id="3.30.450.20">
    <property type="entry name" value="PAS domain"/>
    <property type="match status" value="2"/>
</dbReference>
<dbReference type="InterPro" id="IPR029787">
    <property type="entry name" value="Nucleotide_cyclase"/>
</dbReference>
<organism evidence="4 5">
    <name type="scientific">Fredinandcohnia quinoae</name>
    <dbReference type="NCBI Taxonomy" id="2918902"/>
    <lineage>
        <taxon>Bacteria</taxon>
        <taxon>Bacillati</taxon>
        <taxon>Bacillota</taxon>
        <taxon>Bacilli</taxon>
        <taxon>Bacillales</taxon>
        <taxon>Bacillaceae</taxon>
        <taxon>Fredinandcohnia</taxon>
    </lineage>
</organism>
<dbReference type="AlphaFoldDB" id="A0AAW5E697"/>
<dbReference type="InterPro" id="IPR000160">
    <property type="entry name" value="GGDEF_dom"/>
</dbReference>
<feature type="domain" description="PAC" evidence="2">
    <location>
        <begin position="82"/>
        <end position="134"/>
    </location>
</feature>
<dbReference type="InterPro" id="IPR052163">
    <property type="entry name" value="DGC-Regulatory_Protein"/>
</dbReference>
<comment type="caution">
    <text evidence="4">The sequence shown here is derived from an EMBL/GenBank/DDBJ whole genome shotgun (WGS) entry which is preliminary data.</text>
</comment>
<dbReference type="GO" id="GO:0052621">
    <property type="term" value="F:diguanylate cyclase activity"/>
    <property type="evidence" value="ECO:0007669"/>
    <property type="project" value="UniProtKB-EC"/>
</dbReference>
<dbReference type="PANTHER" id="PTHR46663:SF2">
    <property type="entry name" value="GGDEF DOMAIN-CONTAINING PROTEIN"/>
    <property type="match status" value="1"/>
</dbReference>
<dbReference type="SMART" id="SM00267">
    <property type="entry name" value="GGDEF"/>
    <property type="match status" value="1"/>
</dbReference>
<gene>
    <name evidence="4" type="ORF">MJG50_08770</name>
</gene>
<proteinExistence type="predicted"/>
<reference evidence="4" key="1">
    <citation type="submission" date="2022-02" db="EMBL/GenBank/DDBJ databases">
        <title>Fredinandcohnia quinoae sp. nov. isolated from Chenopodium quinoa seeds.</title>
        <authorList>
            <person name="Saati-Santamaria Z."/>
            <person name="Flores-Felix J.D."/>
            <person name="Igual J.M."/>
            <person name="Velazquez E."/>
            <person name="Garcia-Fraile P."/>
            <person name="Martinez-Molina E."/>
        </authorList>
    </citation>
    <scope>NUCLEOTIDE SEQUENCE</scope>
    <source>
        <strain evidence="4">SECRCQ15</strain>
    </source>
</reference>
<keyword evidence="5" id="KW-1185">Reference proteome</keyword>
<dbReference type="NCBIfam" id="TIGR00254">
    <property type="entry name" value="GGDEF"/>
    <property type="match status" value="1"/>
</dbReference>
<dbReference type="EMBL" id="JAKTTI010000010">
    <property type="protein sequence ID" value="MCH1625417.1"/>
    <property type="molecule type" value="Genomic_DNA"/>
</dbReference>
<dbReference type="SMART" id="SM00091">
    <property type="entry name" value="PAS"/>
    <property type="match status" value="2"/>
</dbReference>
<dbReference type="CDD" id="cd00130">
    <property type="entry name" value="PAS"/>
    <property type="match status" value="2"/>
</dbReference>
<dbReference type="PROSITE" id="PS50113">
    <property type="entry name" value="PAC"/>
    <property type="match status" value="2"/>
</dbReference>
<dbReference type="InterPro" id="IPR035965">
    <property type="entry name" value="PAS-like_dom_sf"/>
</dbReference>
<dbReference type="FunFam" id="3.30.70.270:FF:000001">
    <property type="entry name" value="Diguanylate cyclase domain protein"/>
    <property type="match status" value="1"/>
</dbReference>
<evidence type="ECO:0000259" key="1">
    <source>
        <dbReference type="PROSITE" id="PS50112"/>
    </source>
</evidence>
<evidence type="ECO:0000313" key="5">
    <source>
        <dbReference type="Proteomes" id="UP001431131"/>
    </source>
</evidence>
<evidence type="ECO:0000259" key="2">
    <source>
        <dbReference type="PROSITE" id="PS50113"/>
    </source>
</evidence>
<dbReference type="NCBIfam" id="TIGR00229">
    <property type="entry name" value="sensory_box"/>
    <property type="match status" value="2"/>
</dbReference>
<dbReference type="SUPFAM" id="SSF55785">
    <property type="entry name" value="PYP-like sensor domain (PAS domain)"/>
    <property type="match status" value="2"/>
</dbReference>
<evidence type="ECO:0000259" key="3">
    <source>
        <dbReference type="PROSITE" id="PS50887"/>
    </source>
</evidence>
<dbReference type="CDD" id="cd01949">
    <property type="entry name" value="GGDEF"/>
    <property type="match status" value="1"/>
</dbReference>
<dbReference type="PANTHER" id="PTHR46663">
    <property type="entry name" value="DIGUANYLATE CYCLASE DGCT-RELATED"/>
    <property type="match status" value="1"/>
</dbReference>
<dbReference type="PROSITE" id="PS50887">
    <property type="entry name" value="GGDEF"/>
    <property type="match status" value="1"/>
</dbReference>
<feature type="domain" description="PAS" evidence="1">
    <location>
        <begin position="142"/>
        <end position="212"/>
    </location>
</feature>
<dbReference type="RefSeq" id="WP_240254844.1">
    <property type="nucleotide sequence ID" value="NZ_JAKTTI010000010.1"/>
</dbReference>
<feature type="domain" description="PAC" evidence="2">
    <location>
        <begin position="213"/>
        <end position="267"/>
    </location>
</feature>
<dbReference type="PROSITE" id="PS50112">
    <property type="entry name" value="PAS"/>
    <property type="match status" value="1"/>
</dbReference>
<dbReference type="Pfam" id="PF13426">
    <property type="entry name" value="PAS_9"/>
    <property type="match status" value="1"/>
</dbReference>
<protein>
    <submittedName>
        <fullName evidence="4">Diguanylate cyclase</fullName>
        <ecNumber evidence="4">2.7.7.65</ecNumber>
    </submittedName>
</protein>
<dbReference type="Gene3D" id="3.30.70.270">
    <property type="match status" value="1"/>
</dbReference>
<dbReference type="Pfam" id="PF00990">
    <property type="entry name" value="GGDEF"/>
    <property type="match status" value="1"/>
</dbReference>
<evidence type="ECO:0000313" key="4">
    <source>
        <dbReference type="EMBL" id="MCH1625417.1"/>
    </source>
</evidence>
<dbReference type="InterPro" id="IPR001610">
    <property type="entry name" value="PAC"/>
</dbReference>
<dbReference type="Proteomes" id="UP001431131">
    <property type="component" value="Unassembled WGS sequence"/>
</dbReference>